<evidence type="ECO:0000313" key="2">
    <source>
        <dbReference type="EMBL" id="KRZ98599.1"/>
    </source>
</evidence>
<comment type="caution">
    <text evidence="2">The sequence shown here is derived from an EMBL/GenBank/DDBJ whole genome shotgun (WGS) entry which is preliminary data.</text>
</comment>
<name>A0A0V1PQT2_9ASCO</name>
<dbReference type="AlphaFoldDB" id="A0A0V1PQT2"/>
<protein>
    <submittedName>
        <fullName evidence="2">Uncharacterized protein</fullName>
    </submittedName>
</protein>
<accession>A0A0V1PQT2</accession>
<feature type="compositionally biased region" description="Basic and acidic residues" evidence="1">
    <location>
        <begin position="672"/>
        <end position="693"/>
    </location>
</feature>
<keyword evidence="3" id="KW-1185">Reference proteome</keyword>
<evidence type="ECO:0000313" key="3">
    <source>
        <dbReference type="Proteomes" id="UP000054251"/>
    </source>
</evidence>
<feature type="compositionally biased region" description="Polar residues" evidence="1">
    <location>
        <begin position="450"/>
        <end position="462"/>
    </location>
</feature>
<feature type="compositionally biased region" description="Polar residues" evidence="1">
    <location>
        <begin position="599"/>
        <end position="610"/>
    </location>
</feature>
<evidence type="ECO:0000256" key="1">
    <source>
        <dbReference type="SAM" id="MobiDB-lite"/>
    </source>
</evidence>
<dbReference type="EMBL" id="LMYN01000244">
    <property type="protein sequence ID" value="KRZ98599.1"/>
    <property type="molecule type" value="Genomic_DNA"/>
</dbReference>
<feature type="region of interest" description="Disordered" evidence="1">
    <location>
        <begin position="439"/>
        <end position="537"/>
    </location>
</feature>
<organism evidence="2 3">
    <name type="scientific">Debaryomyces fabryi</name>
    <dbReference type="NCBI Taxonomy" id="58627"/>
    <lineage>
        <taxon>Eukaryota</taxon>
        <taxon>Fungi</taxon>
        <taxon>Dikarya</taxon>
        <taxon>Ascomycota</taxon>
        <taxon>Saccharomycotina</taxon>
        <taxon>Pichiomycetes</taxon>
        <taxon>Debaryomycetaceae</taxon>
        <taxon>Debaryomyces</taxon>
    </lineage>
</organism>
<dbReference type="Proteomes" id="UP000054251">
    <property type="component" value="Unassembled WGS sequence"/>
</dbReference>
<feature type="compositionally biased region" description="Low complexity" evidence="1">
    <location>
        <begin position="614"/>
        <end position="625"/>
    </location>
</feature>
<gene>
    <name evidence="2" type="ORF">AC631_05636</name>
</gene>
<feature type="compositionally biased region" description="Basic and acidic residues" evidence="1">
    <location>
        <begin position="478"/>
        <end position="492"/>
    </location>
</feature>
<feature type="region of interest" description="Disordered" evidence="1">
    <location>
        <begin position="658"/>
        <end position="700"/>
    </location>
</feature>
<proteinExistence type="predicted"/>
<dbReference type="RefSeq" id="XP_015464702.1">
    <property type="nucleotide sequence ID" value="XM_015614465.1"/>
</dbReference>
<reference evidence="2 3" key="1">
    <citation type="submission" date="2015-11" db="EMBL/GenBank/DDBJ databases">
        <title>The genome of Debaryomyces fabryi.</title>
        <authorList>
            <person name="Tafer H."/>
            <person name="Lopandic K."/>
        </authorList>
    </citation>
    <scope>NUCLEOTIDE SEQUENCE [LARGE SCALE GENOMIC DNA]</scope>
    <source>
        <strain evidence="2 3">CBS 789</strain>
    </source>
</reference>
<sequence>MNEIKYKLNKNSSTEALTSDLERIEPKDAIVERLNEIENINKNLLDASVEGIEKNRFSLATDGIQEVGNTISPQFNENSREKSISEVLYPSLTQELDDLHRDNDSMNESEIIHNKKDLNTESDIYQRLSAEDRSQNIQREKKISDEISVNEAEENYDRNRDDMEGEVADENEERRSFSSNYIIVEEPKEEDENAIIEYEQTTYVNIMGDGILHPSNIMEPEEEECVEVPKYSEQIEIVTGPLGIDDIEVLEPSTIVEPNDTDGGLVELINSAFEQGYENEYEIIEPTDVLEPLSRSQTPFGKHDELTNSKEKLYNRYKEDSRKRSRESEGFISSKLRKLISKPFQWLSKARKSPSKIPAHIKVPKLKPVDDNSNISPQKKNTQKFLRDIALQHGINDNNKKYDELIRHLKKSMGLKRNEIGKDKLHNISDLEREKSSLNDFKIDDEDNPNYDTTNGKFSDITSMAKAEENTIDEEDLQQSKHEGHFEKDRSDSSSTTIHSLHSTNSEIDDSNSPKNLHSINHRSTDKKSKSKLPKKILGLDMSEVHIEPVRSLRSGHKYGLEENDDIQTSDLLSSPKKNLRSSRELPKLHVNKQRHLSNTKVLVKSSPTEVDSKQSLPSSRKSSGSKWIETLLDHPALRTRSKSPLKRSIYQISSDLEEDSNLPRRSRRLRLHDNELNNESDNEKLEMEEVKRGRPKKRH</sequence>
<dbReference type="OrthoDB" id="4026844at2759"/>
<dbReference type="GeneID" id="26842645"/>
<feature type="region of interest" description="Disordered" evidence="1">
    <location>
        <begin position="150"/>
        <end position="174"/>
    </location>
</feature>
<feature type="region of interest" description="Disordered" evidence="1">
    <location>
        <begin position="567"/>
        <end position="625"/>
    </location>
</feature>
<feature type="compositionally biased region" description="Low complexity" evidence="1">
    <location>
        <begin position="493"/>
        <end position="506"/>
    </location>
</feature>